<dbReference type="Pfam" id="PF05116">
    <property type="entry name" value="S6PP"/>
    <property type="match status" value="1"/>
</dbReference>
<dbReference type="Proteomes" id="UP000253727">
    <property type="component" value="Unassembled WGS sequence"/>
</dbReference>
<evidence type="ECO:0000256" key="4">
    <source>
        <dbReference type="ARBA" id="ARBA00022679"/>
    </source>
</evidence>
<dbReference type="InterPro" id="IPR023214">
    <property type="entry name" value="HAD_sf"/>
</dbReference>
<dbReference type="InterPro" id="IPR001296">
    <property type="entry name" value="Glyco_trans_1"/>
</dbReference>
<dbReference type="OrthoDB" id="7847955at2"/>
<dbReference type="GO" id="GO:0046524">
    <property type="term" value="F:sucrose-phosphate synthase activity"/>
    <property type="evidence" value="ECO:0007669"/>
    <property type="project" value="UniProtKB-EC"/>
</dbReference>
<evidence type="ECO:0000256" key="3">
    <source>
        <dbReference type="ARBA" id="ARBA00022676"/>
    </source>
</evidence>
<dbReference type="AlphaFoldDB" id="A0A369Q6Z8"/>
<dbReference type="InterPro" id="IPR028098">
    <property type="entry name" value="Glyco_trans_4-like_N"/>
</dbReference>
<comment type="catalytic activity">
    <reaction evidence="5">
        <text>beta-D-fructose 6-phosphate + UDP-alpha-D-glucose = sucrose 6(F)-phosphate + UDP + H(+)</text>
        <dbReference type="Rhea" id="RHEA:22172"/>
        <dbReference type="ChEBI" id="CHEBI:15378"/>
        <dbReference type="ChEBI" id="CHEBI:57634"/>
        <dbReference type="ChEBI" id="CHEBI:57723"/>
        <dbReference type="ChEBI" id="CHEBI:58223"/>
        <dbReference type="ChEBI" id="CHEBI:58885"/>
        <dbReference type="EC" id="2.4.1.14"/>
    </reaction>
</comment>
<protein>
    <recommendedName>
        <fullName evidence="2">sucrose-phosphate synthase</fullName>
        <ecNumber evidence="2">2.4.1.14</ecNumber>
    </recommendedName>
</protein>
<dbReference type="EMBL" id="QBKA01000002">
    <property type="protein sequence ID" value="RDC60631.1"/>
    <property type="molecule type" value="Genomic_DNA"/>
</dbReference>
<dbReference type="Pfam" id="PF13579">
    <property type="entry name" value="Glyco_trans_4_4"/>
    <property type="match status" value="1"/>
</dbReference>
<dbReference type="SUPFAM" id="SSF53756">
    <property type="entry name" value="UDP-Glycosyltransferase/glycogen phosphorylase"/>
    <property type="match status" value="1"/>
</dbReference>
<evidence type="ECO:0000313" key="10">
    <source>
        <dbReference type="Proteomes" id="UP000253727"/>
    </source>
</evidence>
<evidence type="ECO:0000256" key="1">
    <source>
        <dbReference type="ARBA" id="ARBA00006530"/>
    </source>
</evidence>
<dbReference type="EC" id="2.4.1.14" evidence="2"/>
<reference evidence="9 10" key="1">
    <citation type="submission" date="2018-04" db="EMBL/GenBank/DDBJ databases">
        <title>Altererythrobacter sp. HME9302 genome sequencing and assembly.</title>
        <authorList>
            <person name="Kang H."/>
            <person name="Kim H."/>
            <person name="Joh K."/>
        </authorList>
    </citation>
    <scope>NUCLEOTIDE SEQUENCE [LARGE SCALE GENOMIC DNA]</scope>
    <source>
        <strain evidence="9 10">HME9302</strain>
    </source>
</reference>
<dbReference type="InterPro" id="IPR006379">
    <property type="entry name" value="HAD-SF_hydro_IIB"/>
</dbReference>
<accession>A0A369Q6Z8</accession>
<organism evidence="9 10">
    <name type="scientific">Alteripontixanthobacter maritimus</name>
    <dbReference type="NCBI Taxonomy" id="2161824"/>
    <lineage>
        <taxon>Bacteria</taxon>
        <taxon>Pseudomonadati</taxon>
        <taxon>Pseudomonadota</taxon>
        <taxon>Alphaproteobacteria</taxon>
        <taxon>Sphingomonadales</taxon>
        <taxon>Erythrobacteraceae</taxon>
        <taxon>Alteripontixanthobacter</taxon>
    </lineage>
</organism>
<feature type="domain" description="Glycosyl transferase family 1" evidence="6">
    <location>
        <begin position="232"/>
        <end position="404"/>
    </location>
</feature>
<dbReference type="InterPro" id="IPR036412">
    <property type="entry name" value="HAD-like_sf"/>
</dbReference>
<dbReference type="Gene3D" id="3.40.50.1000">
    <property type="entry name" value="HAD superfamily/HAD-like"/>
    <property type="match status" value="1"/>
</dbReference>
<proteinExistence type="inferred from homology"/>
<dbReference type="InterPro" id="IPR006380">
    <property type="entry name" value="SPP-like_dom"/>
</dbReference>
<gene>
    <name evidence="9" type="ORF">HME9302_01845</name>
</gene>
<dbReference type="SFLD" id="SFLDG01141">
    <property type="entry name" value="C2.B.1:_Sucrose_Phosphatase_Li"/>
    <property type="match status" value="1"/>
</dbReference>
<dbReference type="Gene3D" id="3.40.50.2000">
    <property type="entry name" value="Glycogen Phosphorylase B"/>
    <property type="match status" value="2"/>
</dbReference>
<keyword evidence="4 9" id="KW-0808">Transferase</keyword>
<dbReference type="Gene3D" id="3.90.1070.10">
    <property type="match status" value="1"/>
</dbReference>
<comment type="similarity">
    <text evidence="1">Belongs to the glycosyltransferase 1 family.</text>
</comment>
<dbReference type="PANTHER" id="PTHR46039:SF5">
    <property type="entry name" value="SUCROSE-PHOSPHATE SYNTHASE 3-RELATED"/>
    <property type="match status" value="1"/>
</dbReference>
<evidence type="ECO:0000259" key="6">
    <source>
        <dbReference type="Pfam" id="PF00534"/>
    </source>
</evidence>
<keyword evidence="10" id="KW-1185">Reference proteome</keyword>
<evidence type="ECO:0000256" key="2">
    <source>
        <dbReference type="ARBA" id="ARBA00012536"/>
    </source>
</evidence>
<evidence type="ECO:0000259" key="8">
    <source>
        <dbReference type="Pfam" id="PF13579"/>
    </source>
</evidence>
<evidence type="ECO:0000313" key="9">
    <source>
        <dbReference type="EMBL" id="RDC60631.1"/>
    </source>
</evidence>
<evidence type="ECO:0000259" key="7">
    <source>
        <dbReference type="Pfam" id="PF05116"/>
    </source>
</evidence>
<feature type="domain" description="Glycosyltransferase subfamily 4-like N-terminal" evidence="8">
    <location>
        <begin position="25"/>
        <end position="192"/>
    </location>
</feature>
<dbReference type="SFLD" id="SFLDG01140">
    <property type="entry name" value="C2.B:_Phosphomannomutase_and_P"/>
    <property type="match status" value="1"/>
</dbReference>
<sequence>MQVMGIALGGCVASCPRYGITEDTGGHITYLLGVMQALASRADIQSAEIVTRLFDAPDLGAAHAMPIEIVTDKLRITRIDSGNRQYLGKEALSADRPAFISALLAELRSREKLPDVIHAHFADAADVALAVRDALGIPFIYTPHSLGRDKLSAIGGDSQELAARITEEDNAIGRADAVIGSSRDECERQLAAYPSAREETIRRVCPGIDQTAASESDIAAARALVAPFLRHPERPTILAIARPVAKKNLISLVDAFGKHPTLRDRANLVLLAGKRSSIDTGEDEQVRVIRQLTDAIDKYDLHGHVAYPRSHDQSSVRGLYGLAQESGGVFVNPALTEPFGLTILEAAVHGVPVVATCHGGPVDIVDELQHGVLVEPTDPSSIAAAIVNLLDDRAKWTLASQNGRRNIKNIRWDSYAAQFRRIAASLVSRKTASVSPIRKVPAATAPRTLVLCDIDNTLTGCRPSADRLTRFLNVQRDMVFGIATGRSLIEARRILADWNLPEPQVLVTSVGTEIRHAGTAGLKRDDSFSQSIASGWDVAGVEQVMEAFPQAIPQAGVEQRQFKRSYFLHEAALVGRIREALRDGGVAARVVFSHDRLLDILPAKAGKGAAMRHVARRLSIPLDRVIVAGDSGNDTDMLTACPNAIVVANCEAELRELAGQDGPYMARRSYAAGVLEGLIAYRRKIQKTMAEAA</sequence>
<dbReference type="SUPFAM" id="SSF56784">
    <property type="entry name" value="HAD-like"/>
    <property type="match status" value="1"/>
</dbReference>
<dbReference type="InterPro" id="IPR044161">
    <property type="entry name" value="SPS"/>
</dbReference>
<dbReference type="PANTHER" id="PTHR46039">
    <property type="entry name" value="SUCROSE-PHOSPHATE SYNTHASE 3-RELATED"/>
    <property type="match status" value="1"/>
</dbReference>
<name>A0A369Q6Z8_9SPHN</name>
<dbReference type="SFLD" id="SFLDS00003">
    <property type="entry name" value="Haloacid_Dehalogenase"/>
    <property type="match status" value="1"/>
</dbReference>
<comment type="caution">
    <text evidence="9">The sequence shown here is derived from an EMBL/GenBank/DDBJ whole genome shotgun (WGS) entry which is preliminary data.</text>
</comment>
<feature type="domain" description="Sucrose phosphatase-like" evidence="7">
    <location>
        <begin position="447"/>
        <end position="681"/>
    </location>
</feature>
<evidence type="ECO:0000256" key="5">
    <source>
        <dbReference type="ARBA" id="ARBA00047471"/>
    </source>
</evidence>
<keyword evidence="3 9" id="KW-0328">Glycosyltransferase</keyword>
<dbReference type="Pfam" id="PF00534">
    <property type="entry name" value="Glycos_transf_1"/>
    <property type="match status" value="1"/>
</dbReference>
<dbReference type="NCBIfam" id="TIGR01484">
    <property type="entry name" value="HAD-SF-IIB"/>
    <property type="match status" value="1"/>
</dbReference>
<dbReference type="GO" id="GO:0016791">
    <property type="term" value="F:phosphatase activity"/>
    <property type="evidence" value="ECO:0007669"/>
    <property type="project" value="UniProtKB-ARBA"/>
</dbReference>